<feature type="region of interest" description="Disordered" evidence="1">
    <location>
        <begin position="34"/>
        <end position="56"/>
    </location>
</feature>
<organism evidence="2 3">
    <name type="scientific">Rhodofomes roseus</name>
    <dbReference type="NCBI Taxonomy" id="34475"/>
    <lineage>
        <taxon>Eukaryota</taxon>
        <taxon>Fungi</taxon>
        <taxon>Dikarya</taxon>
        <taxon>Basidiomycota</taxon>
        <taxon>Agaricomycotina</taxon>
        <taxon>Agaricomycetes</taxon>
        <taxon>Polyporales</taxon>
        <taxon>Rhodofomes</taxon>
    </lineage>
</organism>
<gene>
    <name evidence="2" type="ORF">EVJ58_g9830</name>
</gene>
<feature type="compositionally biased region" description="Acidic residues" evidence="1">
    <location>
        <begin position="39"/>
        <end position="50"/>
    </location>
</feature>
<evidence type="ECO:0000313" key="3">
    <source>
        <dbReference type="Proteomes" id="UP000298390"/>
    </source>
</evidence>
<name>A0A4Y9XW32_9APHY</name>
<sequence>MVKGASHVGLQASGVVDAVVTVLDEQVDEGELKLARELEVEDEPADEVEEQRERRS</sequence>
<accession>A0A4Y9XW32</accession>
<dbReference type="Proteomes" id="UP000298390">
    <property type="component" value="Unassembled WGS sequence"/>
</dbReference>
<protein>
    <submittedName>
        <fullName evidence="2">Uncharacterized protein</fullName>
    </submittedName>
</protein>
<dbReference type="EMBL" id="SEKV01000924">
    <property type="protein sequence ID" value="TFY52759.1"/>
    <property type="molecule type" value="Genomic_DNA"/>
</dbReference>
<evidence type="ECO:0000256" key="1">
    <source>
        <dbReference type="SAM" id="MobiDB-lite"/>
    </source>
</evidence>
<dbReference type="AlphaFoldDB" id="A0A4Y9XW32"/>
<evidence type="ECO:0000313" key="2">
    <source>
        <dbReference type="EMBL" id="TFY52759.1"/>
    </source>
</evidence>
<proteinExistence type="predicted"/>
<reference evidence="2 3" key="1">
    <citation type="submission" date="2019-01" db="EMBL/GenBank/DDBJ databases">
        <title>Genome sequencing of the rare red list fungi Fomitopsis rosea.</title>
        <authorList>
            <person name="Buettner E."/>
            <person name="Kellner H."/>
        </authorList>
    </citation>
    <scope>NUCLEOTIDE SEQUENCE [LARGE SCALE GENOMIC DNA]</scope>
    <source>
        <strain evidence="2 3">DSM 105464</strain>
    </source>
</reference>
<comment type="caution">
    <text evidence="2">The sequence shown here is derived from an EMBL/GenBank/DDBJ whole genome shotgun (WGS) entry which is preliminary data.</text>
</comment>